<reference evidence="7" key="1">
    <citation type="submission" date="2020-10" db="EMBL/GenBank/DDBJ databases">
        <authorList>
            <person name="Gilroy R."/>
        </authorList>
    </citation>
    <scope>NUCLEOTIDE SEQUENCE</scope>
    <source>
        <strain evidence="7">14700</strain>
    </source>
</reference>
<comment type="subcellular location">
    <subcellularLocation>
        <location evidence="1">Cell membrane</location>
        <topology evidence="1">Multi-pass membrane protein</topology>
    </subcellularLocation>
</comment>
<evidence type="ECO:0000256" key="3">
    <source>
        <dbReference type="ARBA" id="ARBA00022692"/>
    </source>
</evidence>
<evidence type="ECO:0000256" key="4">
    <source>
        <dbReference type="ARBA" id="ARBA00022989"/>
    </source>
</evidence>
<name>A0A9D9IAV9_9SPIO</name>
<protein>
    <submittedName>
        <fullName evidence="7">LptF/LptG family permease</fullName>
    </submittedName>
</protein>
<feature type="transmembrane region" description="Helical" evidence="6">
    <location>
        <begin position="355"/>
        <end position="375"/>
    </location>
</feature>
<dbReference type="EMBL" id="JADIMF010000002">
    <property type="protein sequence ID" value="MBO8468191.1"/>
    <property type="molecule type" value="Genomic_DNA"/>
</dbReference>
<keyword evidence="5 6" id="KW-0472">Membrane</keyword>
<dbReference type="PANTHER" id="PTHR33529">
    <property type="entry name" value="SLR0882 PROTEIN-RELATED"/>
    <property type="match status" value="1"/>
</dbReference>
<evidence type="ECO:0000256" key="2">
    <source>
        <dbReference type="ARBA" id="ARBA00022475"/>
    </source>
</evidence>
<evidence type="ECO:0000256" key="1">
    <source>
        <dbReference type="ARBA" id="ARBA00004651"/>
    </source>
</evidence>
<accession>A0A9D9IAV9</accession>
<sequence>MKEFAANFAVAFSFFFCIFFINSILLLVQRILLKNIDFMTMLEMVALSMPQFLIYTFPFASLAASSMVLGDLGSSNELLAMRSSGIASSYVYRPLIFASILLSFVTFFFADAVLPWSSVVYEERLTELMQEMPTFEIESNTVNTVGNIVLSNGESVGNEIHDIVLLSSDESGQNRTVLSDRGVLNLIDSYNYIYSLELDNPTILISESDDIESYGLSKADRATFFLDFSEQIPSLTSSAPVNLSSRDLIEGIQSRSEGERNDMRMWHERGEDSKLLLSDAIKAANRGEGNRSSIESRAIEASDVIASRGDSAPRNFYSQYYKAELTKKFVLSAACFCLTLITLPLSMFRVKHGKLTGFAISLLIAVAYWYMLFGVQLEIFNISSSPYLLIALPDIVILVIALALIMRFRKAR</sequence>
<evidence type="ECO:0000313" key="7">
    <source>
        <dbReference type="EMBL" id="MBO8468191.1"/>
    </source>
</evidence>
<evidence type="ECO:0000313" key="8">
    <source>
        <dbReference type="Proteomes" id="UP000810292"/>
    </source>
</evidence>
<proteinExistence type="predicted"/>
<feature type="transmembrane region" description="Helical" evidence="6">
    <location>
        <begin position="329"/>
        <end position="348"/>
    </location>
</feature>
<feature type="transmembrane region" description="Helical" evidence="6">
    <location>
        <begin position="52"/>
        <end position="69"/>
    </location>
</feature>
<evidence type="ECO:0000256" key="5">
    <source>
        <dbReference type="ARBA" id="ARBA00023136"/>
    </source>
</evidence>
<keyword evidence="4 6" id="KW-1133">Transmembrane helix</keyword>
<feature type="transmembrane region" description="Helical" evidence="6">
    <location>
        <begin position="7"/>
        <end position="32"/>
    </location>
</feature>
<dbReference type="Proteomes" id="UP000810292">
    <property type="component" value="Unassembled WGS sequence"/>
</dbReference>
<dbReference type="GO" id="GO:0015920">
    <property type="term" value="P:lipopolysaccharide transport"/>
    <property type="evidence" value="ECO:0007669"/>
    <property type="project" value="TreeGrafter"/>
</dbReference>
<dbReference type="PANTHER" id="PTHR33529:SF6">
    <property type="entry name" value="YJGP_YJGQ FAMILY PERMEASE"/>
    <property type="match status" value="1"/>
</dbReference>
<dbReference type="GO" id="GO:0043190">
    <property type="term" value="C:ATP-binding cassette (ABC) transporter complex"/>
    <property type="evidence" value="ECO:0007669"/>
    <property type="project" value="TreeGrafter"/>
</dbReference>
<gene>
    <name evidence="7" type="ORF">IAA72_00210</name>
</gene>
<reference evidence="7" key="2">
    <citation type="journal article" date="2021" name="PeerJ">
        <title>Extensive microbial diversity within the chicken gut microbiome revealed by metagenomics and culture.</title>
        <authorList>
            <person name="Gilroy R."/>
            <person name="Ravi A."/>
            <person name="Getino M."/>
            <person name="Pursley I."/>
            <person name="Horton D.L."/>
            <person name="Alikhan N.F."/>
            <person name="Baker D."/>
            <person name="Gharbi K."/>
            <person name="Hall N."/>
            <person name="Watson M."/>
            <person name="Adriaenssens E.M."/>
            <person name="Foster-Nyarko E."/>
            <person name="Jarju S."/>
            <person name="Secka A."/>
            <person name="Antonio M."/>
            <person name="Oren A."/>
            <person name="Chaudhuri R.R."/>
            <person name="La Ragione R."/>
            <person name="Hildebrand F."/>
            <person name="Pallen M.J."/>
        </authorList>
    </citation>
    <scope>NUCLEOTIDE SEQUENCE</scope>
    <source>
        <strain evidence="7">14700</strain>
    </source>
</reference>
<dbReference type="InterPro" id="IPR005495">
    <property type="entry name" value="LptG/LptF_permease"/>
</dbReference>
<dbReference type="AlphaFoldDB" id="A0A9D9IAV9"/>
<comment type="caution">
    <text evidence="7">The sequence shown here is derived from an EMBL/GenBank/DDBJ whole genome shotgun (WGS) entry which is preliminary data.</text>
</comment>
<keyword evidence="3 6" id="KW-0812">Transmembrane</keyword>
<feature type="transmembrane region" description="Helical" evidence="6">
    <location>
        <begin position="90"/>
        <end position="110"/>
    </location>
</feature>
<keyword evidence="2" id="KW-1003">Cell membrane</keyword>
<feature type="transmembrane region" description="Helical" evidence="6">
    <location>
        <begin position="387"/>
        <end position="406"/>
    </location>
</feature>
<organism evidence="7 8">
    <name type="scientific">Candidatus Ornithospirochaeta stercoravium</name>
    <dbReference type="NCBI Taxonomy" id="2840897"/>
    <lineage>
        <taxon>Bacteria</taxon>
        <taxon>Pseudomonadati</taxon>
        <taxon>Spirochaetota</taxon>
        <taxon>Spirochaetia</taxon>
        <taxon>Spirochaetales</taxon>
        <taxon>Spirochaetaceae</taxon>
        <taxon>Spirochaetaceae incertae sedis</taxon>
        <taxon>Candidatus Ornithospirochaeta</taxon>
    </lineage>
</organism>
<dbReference type="Pfam" id="PF03739">
    <property type="entry name" value="LptF_LptG"/>
    <property type="match status" value="1"/>
</dbReference>
<evidence type="ECO:0000256" key="6">
    <source>
        <dbReference type="SAM" id="Phobius"/>
    </source>
</evidence>